<dbReference type="InterPro" id="IPR023485">
    <property type="entry name" value="Ptyr_pPase"/>
</dbReference>
<dbReference type="Proteomes" id="UP001519342">
    <property type="component" value="Unassembled WGS sequence"/>
</dbReference>
<feature type="domain" description="Phosphotyrosine protein phosphatase I" evidence="5">
    <location>
        <begin position="1"/>
        <end position="160"/>
    </location>
</feature>
<dbReference type="Gene3D" id="3.40.50.2300">
    <property type="match status" value="1"/>
</dbReference>
<proteinExistence type="inferred from homology"/>
<evidence type="ECO:0000313" key="6">
    <source>
        <dbReference type="EMBL" id="MBP1926397.1"/>
    </source>
</evidence>
<dbReference type="PANTHER" id="PTHR11717:SF31">
    <property type="entry name" value="LOW MOLECULAR WEIGHT PROTEIN-TYROSINE-PHOSPHATASE ETP-RELATED"/>
    <property type="match status" value="1"/>
</dbReference>
<evidence type="ECO:0000256" key="1">
    <source>
        <dbReference type="ARBA" id="ARBA00011063"/>
    </source>
</evidence>
<keyword evidence="2 6" id="KW-0378">Hydrolase</keyword>
<evidence type="ECO:0000256" key="4">
    <source>
        <dbReference type="SAM" id="Coils"/>
    </source>
</evidence>
<dbReference type="EC" id="3.1.3.48" evidence="6"/>
<dbReference type="CDD" id="cd16344">
    <property type="entry name" value="LMWPAP"/>
    <property type="match status" value="1"/>
</dbReference>
<feature type="coiled-coil region" evidence="4">
    <location>
        <begin position="140"/>
        <end position="167"/>
    </location>
</feature>
<protein>
    <submittedName>
        <fullName evidence="6">Protein-tyrosine phosphatase</fullName>
        <ecNumber evidence="6">3.1.3.48</ecNumber>
    </submittedName>
</protein>
<gene>
    <name evidence="6" type="ORF">J2Z76_002262</name>
</gene>
<evidence type="ECO:0000256" key="3">
    <source>
        <dbReference type="ARBA" id="ARBA00022912"/>
    </source>
</evidence>
<keyword evidence="7" id="KW-1185">Reference proteome</keyword>
<dbReference type="PANTHER" id="PTHR11717">
    <property type="entry name" value="LOW MOLECULAR WEIGHT PROTEIN TYROSINE PHOSPHATASE"/>
    <property type="match status" value="1"/>
</dbReference>
<dbReference type="GO" id="GO:0004725">
    <property type="term" value="F:protein tyrosine phosphatase activity"/>
    <property type="evidence" value="ECO:0007669"/>
    <property type="project" value="UniProtKB-EC"/>
</dbReference>
<comment type="caution">
    <text evidence="6">The sequence shown here is derived from an EMBL/GenBank/DDBJ whole genome shotgun (WGS) entry which is preliminary data.</text>
</comment>
<dbReference type="InterPro" id="IPR050438">
    <property type="entry name" value="LMW_PTPase"/>
</dbReference>
<name>A0ABS4GFT1_9FIRM</name>
<keyword evidence="4" id="KW-0175">Coiled coil</keyword>
<dbReference type="RefSeq" id="WP_209512129.1">
    <property type="nucleotide sequence ID" value="NZ_JAGGKS010000006.1"/>
</dbReference>
<dbReference type="SMART" id="SM00226">
    <property type="entry name" value="LMWPc"/>
    <property type="match status" value="1"/>
</dbReference>
<organism evidence="6 7">
    <name type="scientific">Sedimentibacter acidaminivorans</name>
    <dbReference type="NCBI Taxonomy" id="913099"/>
    <lineage>
        <taxon>Bacteria</taxon>
        <taxon>Bacillati</taxon>
        <taxon>Bacillota</taxon>
        <taxon>Tissierellia</taxon>
        <taxon>Sedimentibacter</taxon>
    </lineage>
</organism>
<reference evidence="6 7" key="1">
    <citation type="submission" date="2021-03" db="EMBL/GenBank/DDBJ databases">
        <title>Genomic Encyclopedia of Type Strains, Phase IV (KMG-IV): sequencing the most valuable type-strain genomes for metagenomic binning, comparative biology and taxonomic classification.</title>
        <authorList>
            <person name="Goeker M."/>
        </authorList>
    </citation>
    <scope>NUCLEOTIDE SEQUENCE [LARGE SCALE GENOMIC DNA]</scope>
    <source>
        <strain evidence="6 7">DSM 24004</strain>
    </source>
</reference>
<evidence type="ECO:0000259" key="5">
    <source>
        <dbReference type="SMART" id="SM00226"/>
    </source>
</evidence>
<dbReference type="EMBL" id="JAGGKS010000006">
    <property type="protein sequence ID" value="MBP1926397.1"/>
    <property type="molecule type" value="Genomic_DNA"/>
</dbReference>
<dbReference type="Pfam" id="PF01451">
    <property type="entry name" value="LMWPc"/>
    <property type="match status" value="1"/>
</dbReference>
<dbReference type="PRINTS" id="PR00719">
    <property type="entry name" value="LMWPTPASE"/>
</dbReference>
<evidence type="ECO:0000313" key="7">
    <source>
        <dbReference type="Proteomes" id="UP001519342"/>
    </source>
</evidence>
<dbReference type="SUPFAM" id="SSF52788">
    <property type="entry name" value="Phosphotyrosine protein phosphatases I"/>
    <property type="match status" value="1"/>
</dbReference>
<comment type="similarity">
    <text evidence="1">Belongs to the low molecular weight phosphotyrosine protein phosphatase family.</text>
</comment>
<dbReference type="InterPro" id="IPR036196">
    <property type="entry name" value="Ptyr_pPase_sf"/>
</dbReference>
<accession>A0ABS4GFT1</accession>
<evidence type="ECO:0000256" key="2">
    <source>
        <dbReference type="ARBA" id="ARBA00022801"/>
    </source>
</evidence>
<keyword evidence="3" id="KW-0904">Protein phosphatase</keyword>
<dbReference type="InterPro" id="IPR017867">
    <property type="entry name" value="Tyr_phospatase_low_mol_wt"/>
</dbReference>
<sequence length="177" mass="20140">MNILFVCTGNTCRSSMAEGILKEKLKEVNEMDINVSSAGISAFEGEIANEKSIKVMENKGIDIKSHRARQLTDDIIFQSDLILTMTVSHKNIISDYINKKKVEKFMFPRVFTLKEFTQKISGEKENRNNLDIADPYGMDYNVYEQSMQEIEAEINKIVNSISKLKYNGGFDESSNSM</sequence>